<sequence>MTTDTNDRPPTRIGLVGGGAAAVCLLDRLSRTQGRGRGSVTVFEPSGNLWRGRAYQHDADAVLANIIPAEMSARTGAPDDFLDWLRASGLPYGQGDYAADGYFPPRHVFGGYLERTAENAVGELSLGGWPVGIVRDAVVAAREAGEEVVLTTRDGRTHTFDYVICAVGAGRPADHYELSGNAGYFGDPYPLRDTAAAIPADADVTVLGTGLAAVDTVVTLAARGHRGRITMASRNGALPAVRQRPVFPEIRHFTPAALHARAAAGHDGRLGLDDVLELLERELAEHGADPSAVVAELTSLAVESPLERLRRQYERIDEPDTGMRVMQHAVPESGPDAWTLLRTADQDFIREHHYRAVMSLCCPMPPANARKLLDLHGSGRLRVLRGLWNVKPLAGTGFHIGADGGEYESDVVVNAVSAPSHRVPAQARPFVDSLVEDGIGEYHPYGGLHIEPSTSRAVGGGGRAHRRMHAIGDMGAGTLFFTSGMPSVLERADDIVRAVVQDITTPQEQHA</sequence>
<protein>
    <submittedName>
        <fullName evidence="2">FAD/NAD(P)-binding protein</fullName>
    </submittedName>
</protein>
<feature type="domain" description="FAD-dependent urate hydroxylase HpyO/Asp monooxygenase CreE-like FAD/NAD(P)-binding" evidence="1">
    <location>
        <begin position="15"/>
        <end position="169"/>
    </location>
</feature>
<accession>A0ABT7GNJ3</accession>
<comment type="caution">
    <text evidence="2">The sequence shown here is derived from an EMBL/GenBank/DDBJ whole genome shotgun (WGS) entry which is preliminary data.</text>
</comment>
<proteinExistence type="predicted"/>
<dbReference type="InterPro" id="IPR036188">
    <property type="entry name" value="FAD/NAD-bd_sf"/>
</dbReference>
<dbReference type="Pfam" id="PF13454">
    <property type="entry name" value="NAD_binding_9"/>
    <property type="match status" value="1"/>
</dbReference>
<dbReference type="Gene3D" id="3.50.50.60">
    <property type="entry name" value="FAD/NAD(P)-binding domain"/>
    <property type="match status" value="1"/>
</dbReference>
<dbReference type="PANTHER" id="PTHR40254">
    <property type="entry name" value="BLR0577 PROTEIN"/>
    <property type="match status" value="1"/>
</dbReference>
<dbReference type="RefSeq" id="WP_285340624.1">
    <property type="nucleotide sequence ID" value="NZ_JASITI010000003.1"/>
</dbReference>
<reference evidence="2 3" key="1">
    <citation type="submission" date="2023-05" db="EMBL/GenBank/DDBJ databases">
        <title>Sequencing and Assembly of Streptomyces sp. NP73.</title>
        <authorList>
            <person name="Konwar A.N."/>
            <person name="Saikia K."/>
            <person name="Thakur D."/>
        </authorList>
    </citation>
    <scope>NUCLEOTIDE SEQUENCE [LARGE SCALE GENOMIC DNA]</scope>
    <source>
        <strain evidence="2 3">NP73</strain>
    </source>
</reference>
<dbReference type="PANTHER" id="PTHR40254:SF1">
    <property type="entry name" value="BLR0577 PROTEIN"/>
    <property type="match status" value="1"/>
</dbReference>
<gene>
    <name evidence="2" type="ORF">QEZ40_003531</name>
</gene>
<dbReference type="Proteomes" id="UP001223390">
    <property type="component" value="Unassembled WGS sequence"/>
</dbReference>
<evidence type="ECO:0000313" key="3">
    <source>
        <dbReference type="Proteomes" id="UP001223390"/>
    </source>
</evidence>
<dbReference type="InterPro" id="IPR052189">
    <property type="entry name" value="L-asp_N-monooxygenase_NS-form"/>
</dbReference>
<name>A0ABT7GNJ3_9ACTN</name>
<keyword evidence="3" id="KW-1185">Reference proteome</keyword>
<organism evidence="2 3">
    <name type="scientific">Streptomyces katrae</name>
    <dbReference type="NCBI Taxonomy" id="68223"/>
    <lineage>
        <taxon>Bacteria</taxon>
        <taxon>Bacillati</taxon>
        <taxon>Actinomycetota</taxon>
        <taxon>Actinomycetes</taxon>
        <taxon>Kitasatosporales</taxon>
        <taxon>Streptomycetaceae</taxon>
        <taxon>Streptomyces</taxon>
    </lineage>
</organism>
<dbReference type="InterPro" id="IPR038732">
    <property type="entry name" value="HpyO/CreE_NAD-binding"/>
</dbReference>
<evidence type="ECO:0000259" key="1">
    <source>
        <dbReference type="Pfam" id="PF13454"/>
    </source>
</evidence>
<dbReference type="EMBL" id="JASITI010000003">
    <property type="protein sequence ID" value="MDK9494896.1"/>
    <property type="molecule type" value="Genomic_DNA"/>
</dbReference>
<dbReference type="SUPFAM" id="SSF51905">
    <property type="entry name" value="FAD/NAD(P)-binding domain"/>
    <property type="match status" value="2"/>
</dbReference>
<evidence type="ECO:0000313" key="2">
    <source>
        <dbReference type="EMBL" id="MDK9494896.1"/>
    </source>
</evidence>